<organism evidence="3 4">
    <name type="scientific">Mycoplasma suis (strain KI_3806)</name>
    <dbReference type="NCBI Taxonomy" id="708248"/>
    <lineage>
        <taxon>Bacteria</taxon>
        <taxon>Bacillati</taxon>
        <taxon>Mycoplasmatota</taxon>
        <taxon>Mollicutes</taxon>
        <taxon>Mycoplasmataceae</taxon>
        <taxon>Mycoplasma</taxon>
    </lineage>
</organism>
<dbReference type="Proteomes" id="UP000008645">
    <property type="component" value="Chromosome"/>
</dbReference>
<feature type="coiled-coil region" evidence="1">
    <location>
        <begin position="143"/>
        <end position="170"/>
    </location>
</feature>
<dbReference type="RefSeq" id="WP_013608756.1">
    <property type="nucleotide sequence ID" value="NC_015153.1"/>
</dbReference>
<keyword evidence="1" id="KW-0175">Coiled coil</keyword>
<dbReference type="HOGENOM" id="CLU_727270_0_0_14"/>
<feature type="region of interest" description="Disordered" evidence="2">
    <location>
        <begin position="54"/>
        <end position="97"/>
    </location>
</feature>
<dbReference type="KEGG" id="msk:MSUIS_00500"/>
<protein>
    <submittedName>
        <fullName evidence="3">Uncharacterized protein</fullName>
    </submittedName>
</protein>
<sequence>MKGKIAVISALTVGAGGTAVATTKASGPIGRIFSYSSQSSESLIDRWSGSNNTSNFFTGRTDQKNNINLTSDNIRNSQSSKSPEFQLTPTSSDSSNFSITNSEETLNLLDKDSLSLESNNGTFGFVNTLFKEIGNTNGASGVAEDIQTKINQSLNNLQKHKENFKKASGKVDGWSKNFEIFKDIEKKGWEEILKQSQTKNIEHLTKEEKQSLKEFYKEFFNLVDEKQKLIEKLPQEIQTQFKKNLEKIEVKKEEVLKALDYIKWESDDLEERAKSIYDRTFNESNLLFHLMKKDEGEYLQQAAKDVQRGINFYKSKDALMAEKVCTVTIIFAIFSQKSCLGNYEEINSKKIFITKTLDYKVASKLLFDMKRVDEVLGFNLFQKATEAKK</sequence>
<gene>
    <name evidence="3" type="ORF">MSUIS_00500</name>
</gene>
<evidence type="ECO:0000313" key="3">
    <source>
        <dbReference type="EMBL" id="CBZ40143.1"/>
    </source>
</evidence>
<reference evidence="3 4" key="1">
    <citation type="journal article" date="2011" name="J. Bacteriol.">
        <title>Complete genome sequence of the hemotrophic Mycoplasma suis strain KI3806.</title>
        <authorList>
            <person name="Oehlerking J."/>
            <person name="Kube M."/>
            <person name="Felder K.M."/>
            <person name="Matter D."/>
            <person name="Wittenbrink M.M."/>
            <person name="Schwarzenbach S."/>
            <person name="Kramer M.M."/>
            <person name="Hoelzle K."/>
            <person name="Hoelzle L.E."/>
        </authorList>
    </citation>
    <scope>NUCLEOTIDE SEQUENCE [LARGE SCALE GENOMIC DNA]</scope>
    <source>
        <strain evidence="4">KI_3806</strain>
    </source>
</reference>
<evidence type="ECO:0000313" key="4">
    <source>
        <dbReference type="Proteomes" id="UP000008645"/>
    </source>
</evidence>
<dbReference type="EMBL" id="FQ790233">
    <property type="protein sequence ID" value="CBZ40143.1"/>
    <property type="molecule type" value="Genomic_DNA"/>
</dbReference>
<accession>F0V2S1</accession>
<dbReference type="AlphaFoldDB" id="F0V2S1"/>
<feature type="compositionally biased region" description="Polar residues" evidence="2">
    <location>
        <begin position="54"/>
        <end position="89"/>
    </location>
</feature>
<evidence type="ECO:0000256" key="1">
    <source>
        <dbReference type="SAM" id="Coils"/>
    </source>
</evidence>
<proteinExistence type="predicted"/>
<evidence type="ECO:0000256" key="2">
    <source>
        <dbReference type="SAM" id="MobiDB-lite"/>
    </source>
</evidence>
<name>F0V2S1_MYCS3</name>